<dbReference type="EnsemblMetazoa" id="GPAI016022-RA">
    <property type="protein sequence ID" value="GPAI016022-PA"/>
    <property type="gene ID" value="GPAI016022"/>
</dbReference>
<sequence>MFNKHCAEDYNKNSNKQNLTEILAFEICGSNSSSGGSSSRGKARVIFKAISIFIHLRIKWASSNMHTGITTMLHVILYDCYSMVVIIVHPGYVLHVPHLSLLFLSWFDSELIGLVRPSFVLSISPPFVVDLLKNSWIAIEIRYLDDGRTVMISLNPNKHRLTLMLTSLLLYLCISKKNKNTHHDNYRCYAFKVLKV</sequence>
<keyword evidence="2" id="KW-1185">Reference proteome</keyword>
<proteinExistence type="predicted"/>
<evidence type="ECO:0000313" key="1">
    <source>
        <dbReference type="EnsemblMetazoa" id="GPAI016022-PA"/>
    </source>
</evidence>
<name>A0A1A9ZIS9_GLOPL</name>
<dbReference type="VEuPathDB" id="VectorBase:GPAI016022"/>
<reference evidence="1" key="2">
    <citation type="submission" date="2020-05" db="UniProtKB">
        <authorList>
            <consortium name="EnsemblMetazoa"/>
        </authorList>
    </citation>
    <scope>IDENTIFICATION</scope>
    <source>
        <strain evidence="1">IAEA</strain>
    </source>
</reference>
<reference evidence="2" key="1">
    <citation type="submission" date="2014-03" db="EMBL/GenBank/DDBJ databases">
        <authorList>
            <person name="Aksoy S."/>
            <person name="Warren W."/>
            <person name="Wilson R.K."/>
        </authorList>
    </citation>
    <scope>NUCLEOTIDE SEQUENCE [LARGE SCALE GENOMIC DNA]</scope>
    <source>
        <strain evidence="2">IAEA</strain>
    </source>
</reference>
<dbReference type="Proteomes" id="UP000092445">
    <property type="component" value="Unassembled WGS sequence"/>
</dbReference>
<accession>A0A1A9ZIS9</accession>
<organism evidence="1 2">
    <name type="scientific">Glossina pallidipes</name>
    <name type="common">Tsetse fly</name>
    <dbReference type="NCBI Taxonomy" id="7398"/>
    <lineage>
        <taxon>Eukaryota</taxon>
        <taxon>Metazoa</taxon>
        <taxon>Ecdysozoa</taxon>
        <taxon>Arthropoda</taxon>
        <taxon>Hexapoda</taxon>
        <taxon>Insecta</taxon>
        <taxon>Pterygota</taxon>
        <taxon>Neoptera</taxon>
        <taxon>Endopterygota</taxon>
        <taxon>Diptera</taxon>
        <taxon>Brachycera</taxon>
        <taxon>Muscomorpha</taxon>
        <taxon>Hippoboscoidea</taxon>
        <taxon>Glossinidae</taxon>
        <taxon>Glossina</taxon>
    </lineage>
</organism>
<protein>
    <submittedName>
        <fullName evidence="1">Uncharacterized protein</fullName>
    </submittedName>
</protein>
<evidence type="ECO:0000313" key="2">
    <source>
        <dbReference type="Proteomes" id="UP000092445"/>
    </source>
</evidence>
<dbReference type="AlphaFoldDB" id="A0A1A9ZIS9"/>